<dbReference type="Pfam" id="PF02416">
    <property type="entry name" value="TatA_B_E"/>
    <property type="match status" value="1"/>
</dbReference>
<dbReference type="PANTHER" id="PTHR42982">
    <property type="entry name" value="SEC-INDEPENDENT PROTEIN TRANSLOCASE PROTEIN TATA"/>
    <property type="match status" value="1"/>
</dbReference>
<dbReference type="Proteomes" id="UP000606991">
    <property type="component" value="Unassembled WGS sequence"/>
</dbReference>
<keyword evidence="6" id="KW-0811">Translocation</keyword>
<gene>
    <name evidence="10" type="ORF">DLM65_00255</name>
    <name evidence="9" type="ORF">JF886_16445</name>
</gene>
<reference evidence="10 11" key="1">
    <citation type="journal article" date="2017" name="Nature">
        <title>Atmospheric trace gases support primary production in Antarctic desert surface soil.</title>
        <authorList>
            <person name="Ji M."/>
            <person name="Greening C."/>
            <person name="Vanwonterghem I."/>
            <person name="Carere C.R."/>
            <person name="Bay S.K."/>
            <person name="Steen J.A."/>
            <person name="Montgomery K."/>
            <person name="Lines T."/>
            <person name="Beardall J."/>
            <person name="van Dorst J."/>
            <person name="Snape I."/>
            <person name="Stott M.B."/>
            <person name="Hugenholtz P."/>
            <person name="Ferrari B.C."/>
        </authorList>
    </citation>
    <scope>NUCLEOTIDE SEQUENCE [LARGE SCALE GENOMIC DNA]</scope>
    <source>
        <strain evidence="10">RRmetagenome_bin12</strain>
    </source>
</reference>
<evidence type="ECO:0000313" key="10">
    <source>
        <dbReference type="EMBL" id="PZR84197.1"/>
    </source>
</evidence>
<dbReference type="InterPro" id="IPR003369">
    <property type="entry name" value="TatA/B/E"/>
</dbReference>
<protein>
    <submittedName>
        <fullName evidence="9">Twin-arginine translocase TatA/TatE family subunit</fullName>
    </submittedName>
</protein>
<evidence type="ECO:0000313" key="11">
    <source>
        <dbReference type="Proteomes" id="UP000248724"/>
    </source>
</evidence>
<evidence type="ECO:0000256" key="8">
    <source>
        <dbReference type="SAM" id="Phobius"/>
    </source>
</evidence>
<evidence type="ECO:0000256" key="7">
    <source>
        <dbReference type="ARBA" id="ARBA00023136"/>
    </source>
</evidence>
<dbReference type="EMBL" id="QHBU01000008">
    <property type="protein sequence ID" value="PZR84197.1"/>
    <property type="molecule type" value="Genomic_DNA"/>
</dbReference>
<keyword evidence="5 8" id="KW-1133">Transmembrane helix</keyword>
<keyword evidence="3 8" id="KW-0812">Transmembrane</keyword>
<feature type="transmembrane region" description="Helical" evidence="8">
    <location>
        <begin position="6"/>
        <end position="25"/>
    </location>
</feature>
<name>A0A2W5ZJW9_9BACT</name>
<evidence type="ECO:0000313" key="12">
    <source>
        <dbReference type="Proteomes" id="UP000606991"/>
    </source>
</evidence>
<dbReference type="Proteomes" id="UP000248724">
    <property type="component" value="Unassembled WGS sequence"/>
</dbReference>
<reference evidence="9 12" key="3">
    <citation type="submission" date="2020-10" db="EMBL/GenBank/DDBJ databases">
        <title>Ca. Dormibacterota MAGs.</title>
        <authorList>
            <person name="Montgomery K."/>
        </authorList>
    </citation>
    <scope>NUCLEOTIDE SEQUENCE [LARGE SCALE GENOMIC DNA]</scope>
    <source>
        <strain evidence="9">SC8812_S17_18</strain>
    </source>
</reference>
<proteinExistence type="predicted"/>
<dbReference type="GO" id="GO:0015031">
    <property type="term" value="P:protein transport"/>
    <property type="evidence" value="ECO:0007669"/>
    <property type="project" value="UniProtKB-KW"/>
</dbReference>
<dbReference type="AlphaFoldDB" id="A0A2W5ZJW9"/>
<evidence type="ECO:0000256" key="4">
    <source>
        <dbReference type="ARBA" id="ARBA00022927"/>
    </source>
</evidence>
<accession>A0A2W5ZJW9</accession>
<sequence>MPFVGTGHIWLIGILLIIVLIIWGPGKLPDVGSGMGRAIREFRKASESTKAEFSKATTMGTSDGPVATVPVVPVVPSPAAVADPVPVAAGVTHDAGGEGNHRTPS</sequence>
<keyword evidence="4" id="KW-0653">Protein transport</keyword>
<dbReference type="EMBL" id="JAEKNS010000163">
    <property type="protein sequence ID" value="MBJ7596418.1"/>
    <property type="molecule type" value="Genomic_DNA"/>
</dbReference>
<comment type="caution">
    <text evidence="10">The sequence shown here is derived from an EMBL/GenBank/DDBJ whole genome shotgun (WGS) entry which is preliminary data.</text>
</comment>
<keyword evidence="2" id="KW-0813">Transport</keyword>
<evidence type="ECO:0000256" key="6">
    <source>
        <dbReference type="ARBA" id="ARBA00023010"/>
    </source>
</evidence>
<keyword evidence="7 8" id="KW-0472">Membrane</keyword>
<reference evidence="10" key="2">
    <citation type="submission" date="2018-05" db="EMBL/GenBank/DDBJ databases">
        <authorList>
            <person name="Ferrari B."/>
        </authorList>
    </citation>
    <scope>NUCLEOTIDE SEQUENCE</scope>
    <source>
        <strain evidence="10">RRmetagenome_bin12</strain>
    </source>
</reference>
<evidence type="ECO:0000313" key="9">
    <source>
        <dbReference type="EMBL" id="MBJ7596418.1"/>
    </source>
</evidence>
<accession>A0A934N700</accession>
<evidence type="ECO:0000256" key="2">
    <source>
        <dbReference type="ARBA" id="ARBA00022448"/>
    </source>
</evidence>
<dbReference type="PANTHER" id="PTHR42982:SF1">
    <property type="entry name" value="SEC-INDEPENDENT PROTEIN TRANSLOCASE PROTEIN TATA"/>
    <property type="match status" value="1"/>
</dbReference>
<dbReference type="RefSeq" id="WP_337314437.1">
    <property type="nucleotide sequence ID" value="NZ_JAEKNS010000163.1"/>
</dbReference>
<organism evidence="10 11">
    <name type="scientific">Candidatus Aeolococcus gillhamiae</name>
    <dbReference type="NCBI Taxonomy" id="3127015"/>
    <lineage>
        <taxon>Bacteria</taxon>
        <taxon>Bacillati</taxon>
        <taxon>Candidatus Dormiibacterota</taxon>
        <taxon>Candidatus Dormibacteria</taxon>
        <taxon>Candidatus Aeolococcales</taxon>
        <taxon>Candidatus Aeolococcaceae</taxon>
        <taxon>Candidatus Aeolococcus</taxon>
    </lineage>
</organism>
<comment type="subcellular location">
    <subcellularLocation>
        <location evidence="1">Membrane</location>
        <topology evidence="1">Single-pass membrane protein</topology>
    </subcellularLocation>
</comment>
<dbReference type="GO" id="GO:0016020">
    <property type="term" value="C:membrane"/>
    <property type="evidence" value="ECO:0007669"/>
    <property type="project" value="UniProtKB-ARBA"/>
</dbReference>
<evidence type="ECO:0000256" key="5">
    <source>
        <dbReference type="ARBA" id="ARBA00022989"/>
    </source>
</evidence>
<evidence type="ECO:0000256" key="3">
    <source>
        <dbReference type="ARBA" id="ARBA00022692"/>
    </source>
</evidence>
<dbReference type="Gene3D" id="1.20.5.3310">
    <property type="match status" value="1"/>
</dbReference>
<evidence type="ECO:0000256" key="1">
    <source>
        <dbReference type="ARBA" id="ARBA00004167"/>
    </source>
</evidence>